<dbReference type="OrthoDB" id="10250120at2759"/>
<reference evidence="4" key="1">
    <citation type="journal article" date="2014" name="Proc. Natl. Acad. Sci. U.S.A.">
        <title>Extensive sampling of basidiomycete genomes demonstrates inadequacy of the white-rot/brown-rot paradigm for wood decay fungi.</title>
        <authorList>
            <person name="Riley R."/>
            <person name="Salamov A.A."/>
            <person name="Brown D.W."/>
            <person name="Nagy L.G."/>
            <person name="Floudas D."/>
            <person name="Held B.W."/>
            <person name="Levasseur A."/>
            <person name="Lombard V."/>
            <person name="Morin E."/>
            <person name="Otillar R."/>
            <person name="Lindquist E.A."/>
            <person name="Sun H."/>
            <person name="LaButti K.M."/>
            <person name="Schmutz J."/>
            <person name="Jabbour D."/>
            <person name="Luo H."/>
            <person name="Baker S.E."/>
            <person name="Pisabarro A.G."/>
            <person name="Walton J.D."/>
            <person name="Blanchette R.A."/>
            <person name="Henrissat B."/>
            <person name="Martin F."/>
            <person name="Cullen D."/>
            <person name="Hibbett D.S."/>
            <person name="Grigoriev I.V."/>
        </authorList>
    </citation>
    <scope>NUCLEOTIDE SEQUENCE [LARGE SCALE GENOMIC DNA]</scope>
    <source>
        <strain evidence="4">MUCL 33604</strain>
    </source>
</reference>
<dbReference type="Gene3D" id="6.10.140.1230">
    <property type="match status" value="1"/>
</dbReference>
<dbReference type="InParanoid" id="A0A067Q1P1"/>
<protein>
    <recommendedName>
        <fullName evidence="5">SNF7 family protein</fullName>
    </recommendedName>
</protein>
<dbReference type="STRING" id="933084.A0A067Q1P1"/>
<keyword evidence="1" id="KW-0175">Coiled coil</keyword>
<evidence type="ECO:0000313" key="3">
    <source>
        <dbReference type="EMBL" id="KDQ60963.1"/>
    </source>
</evidence>
<dbReference type="GO" id="GO:0009898">
    <property type="term" value="C:cytoplasmic side of plasma membrane"/>
    <property type="evidence" value="ECO:0007669"/>
    <property type="project" value="TreeGrafter"/>
</dbReference>
<organism evidence="3 4">
    <name type="scientific">Jaapia argillacea MUCL 33604</name>
    <dbReference type="NCBI Taxonomy" id="933084"/>
    <lineage>
        <taxon>Eukaryota</taxon>
        <taxon>Fungi</taxon>
        <taxon>Dikarya</taxon>
        <taxon>Basidiomycota</taxon>
        <taxon>Agaricomycotina</taxon>
        <taxon>Agaricomycetes</taxon>
        <taxon>Agaricomycetidae</taxon>
        <taxon>Jaapiales</taxon>
        <taxon>Jaapiaceae</taxon>
        <taxon>Jaapia</taxon>
    </lineage>
</organism>
<dbReference type="Pfam" id="PF03357">
    <property type="entry name" value="Snf7"/>
    <property type="match status" value="1"/>
</dbReference>
<gene>
    <name evidence="3" type="ORF">JAAARDRAFT_125410</name>
</gene>
<dbReference type="EMBL" id="KL197713">
    <property type="protein sequence ID" value="KDQ60963.1"/>
    <property type="molecule type" value="Genomic_DNA"/>
</dbReference>
<proteinExistence type="predicted"/>
<dbReference type="Proteomes" id="UP000027265">
    <property type="component" value="Unassembled WGS sequence"/>
</dbReference>
<dbReference type="HOGENOM" id="CLU_021165_1_0_1"/>
<dbReference type="PANTHER" id="PTHR22761:SF96">
    <property type="entry name" value="BCDNA.GH08385"/>
    <property type="match status" value="1"/>
</dbReference>
<dbReference type="PANTHER" id="PTHR22761">
    <property type="entry name" value="CHARGED MULTIVESICULAR BODY PROTEIN"/>
    <property type="match status" value="1"/>
</dbReference>
<evidence type="ECO:0008006" key="5">
    <source>
        <dbReference type="Google" id="ProtNLM"/>
    </source>
</evidence>
<sequence length="470" mass="51876">MIASQLSLLPTYDGTSTSRLQSLYSDISRRKDSNPTAYRSSVDWWRQTLEAWLAKGWQRDSQDKLILHVAPNLVDSFKFEGVGKPLGLSSVVAELCNQRSLIPLTQFTTTTQSIYDPGSLSWRIASYVVGKPLWWALQQTGIVGSDDGGSESDAQRWKRVKGDYVVLSLLEQAAESVLSSQQTSAALSPADSLFNAESFRRTFASAALPDVTLSDADIKVLIKYLERDKKVVVADTEVIKFIDADTAEEQIVTVVDHGILELKSGVEDLNSQVESLQVKIKERNEKITAALRQKQKDVAMSYLRSRKQLEDILKKRLGSLEILQSTLLSVETAAGDVQIMKSYETSTSTLRAILSHPSLQKERIDETMDAMAAATADAREVDDAIRMGGDMAQTELGIDDDELEAELRALAQEANIERAEQEEMQAVREKQLENENRSGRIPAVPSTQPSGGDQLTAEAEVSRHLASLAV</sequence>
<dbReference type="InterPro" id="IPR005024">
    <property type="entry name" value="Snf7_fam"/>
</dbReference>
<keyword evidence="4" id="KW-1185">Reference proteome</keyword>
<dbReference type="GO" id="GO:0005771">
    <property type="term" value="C:multivesicular body"/>
    <property type="evidence" value="ECO:0007669"/>
    <property type="project" value="TreeGrafter"/>
</dbReference>
<evidence type="ECO:0000256" key="2">
    <source>
        <dbReference type="SAM" id="MobiDB-lite"/>
    </source>
</evidence>
<feature type="coiled-coil region" evidence="1">
    <location>
        <begin position="259"/>
        <end position="293"/>
    </location>
</feature>
<dbReference type="GO" id="GO:0032511">
    <property type="term" value="P:late endosome to vacuole transport via multivesicular body sorting pathway"/>
    <property type="evidence" value="ECO:0007669"/>
    <property type="project" value="TreeGrafter"/>
</dbReference>
<dbReference type="GO" id="GO:0006900">
    <property type="term" value="P:vesicle budding from membrane"/>
    <property type="evidence" value="ECO:0007669"/>
    <property type="project" value="TreeGrafter"/>
</dbReference>
<accession>A0A067Q1P1</accession>
<dbReference type="FunCoup" id="A0A067Q1P1">
    <property type="interactions" value="58"/>
</dbReference>
<name>A0A067Q1P1_9AGAM</name>
<evidence type="ECO:0000313" key="4">
    <source>
        <dbReference type="Proteomes" id="UP000027265"/>
    </source>
</evidence>
<dbReference type="GO" id="GO:0000815">
    <property type="term" value="C:ESCRT III complex"/>
    <property type="evidence" value="ECO:0007669"/>
    <property type="project" value="TreeGrafter"/>
</dbReference>
<dbReference type="AlphaFoldDB" id="A0A067Q1P1"/>
<feature type="region of interest" description="Disordered" evidence="2">
    <location>
        <begin position="432"/>
        <end position="459"/>
    </location>
</feature>
<evidence type="ECO:0000256" key="1">
    <source>
        <dbReference type="SAM" id="Coils"/>
    </source>
</evidence>
<dbReference type="Pfam" id="PF25880">
    <property type="entry name" value="WHD_CHMP7_1st"/>
    <property type="match status" value="1"/>
</dbReference>